<sequence length="310" mass="32972">MSLSVAGKYAVITGAGSGINLAFARLLLQRGCSVLIGDLALRPEAEQLLSEYPPAATTSSPTPSANNKPTALFQRTDVTSWPQLSALMARASSAFPRVDIVVPGAGIFEPAASSFWDAPGTPRSRDPADAEPGSYATIAVNLTHPIRLSQLAIGRWTERGERGTLVHVSSCAGHMVGIGTPLYFASKHGLHGFVRSLGGLRDELGIRVSAVAPGTVRTPMWGEDPDKKGMVREGEGDVAIEPEEIAEAMLELCENEEYGDGTILEVLQGATRVVPLYGNVVPSGRGLMVSGYEQMQKDLYEKLRTEGLKV</sequence>
<comment type="caution">
    <text evidence="3">The sequence shown here is derived from an EMBL/GenBank/DDBJ whole genome shotgun (WGS) entry which is preliminary data.</text>
</comment>
<dbReference type="GO" id="GO:0005737">
    <property type="term" value="C:cytoplasm"/>
    <property type="evidence" value="ECO:0007669"/>
    <property type="project" value="TreeGrafter"/>
</dbReference>
<proteinExistence type="inferred from homology"/>
<dbReference type="PANTHER" id="PTHR44229">
    <property type="entry name" value="15-HYDROXYPROSTAGLANDIN DEHYDROGENASE [NAD(+)]"/>
    <property type="match status" value="1"/>
</dbReference>
<accession>A0AAJ0C221</accession>
<dbReference type="SUPFAM" id="SSF51735">
    <property type="entry name" value="NAD(P)-binding Rossmann-fold domains"/>
    <property type="match status" value="1"/>
</dbReference>
<dbReference type="GeneID" id="85307067"/>
<reference evidence="3" key="1">
    <citation type="submission" date="2023-06" db="EMBL/GenBank/DDBJ databases">
        <title>Genome-scale phylogeny and comparative genomics of the fungal order Sordariales.</title>
        <authorList>
            <consortium name="Lawrence Berkeley National Laboratory"/>
            <person name="Hensen N."/>
            <person name="Bonometti L."/>
            <person name="Westerberg I."/>
            <person name="Brannstrom I.O."/>
            <person name="Guillou S."/>
            <person name="Cros-Aarteil S."/>
            <person name="Calhoun S."/>
            <person name="Haridas S."/>
            <person name="Kuo A."/>
            <person name="Mondo S."/>
            <person name="Pangilinan J."/>
            <person name="Riley R."/>
            <person name="Labutti K."/>
            <person name="Andreopoulos B."/>
            <person name="Lipzen A."/>
            <person name="Chen C."/>
            <person name="Yanf M."/>
            <person name="Daum C."/>
            <person name="Ng V."/>
            <person name="Clum A."/>
            <person name="Steindorff A."/>
            <person name="Ohm R."/>
            <person name="Martin F."/>
            <person name="Silar P."/>
            <person name="Natvig D."/>
            <person name="Lalanne C."/>
            <person name="Gautier V."/>
            <person name="Ament-Velasquez S.L."/>
            <person name="Kruys A."/>
            <person name="Hutchinson M.I."/>
            <person name="Powell A.J."/>
            <person name="Barry K."/>
            <person name="Miller A.N."/>
            <person name="Grigoriev I.V."/>
            <person name="Debuchy R."/>
            <person name="Gladieux P."/>
            <person name="Thoren M.H."/>
            <person name="Johannesson H."/>
        </authorList>
    </citation>
    <scope>NUCLEOTIDE SEQUENCE</scope>
    <source>
        <strain evidence="3">8032-3</strain>
    </source>
</reference>
<dbReference type="AlphaFoldDB" id="A0AAJ0C221"/>
<gene>
    <name evidence="3" type="ORF">QBC33DRAFT_356485</name>
</gene>
<keyword evidence="4" id="KW-1185">Reference proteome</keyword>
<dbReference type="GO" id="GO:0016616">
    <property type="term" value="F:oxidoreductase activity, acting on the CH-OH group of donors, NAD or NADP as acceptor"/>
    <property type="evidence" value="ECO:0007669"/>
    <property type="project" value="TreeGrafter"/>
</dbReference>
<evidence type="ECO:0000313" key="4">
    <source>
        <dbReference type="Proteomes" id="UP001244011"/>
    </source>
</evidence>
<evidence type="ECO:0000313" key="3">
    <source>
        <dbReference type="EMBL" id="KAK1768713.1"/>
    </source>
</evidence>
<keyword evidence="2" id="KW-0560">Oxidoreductase</keyword>
<dbReference type="Proteomes" id="UP001244011">
    <property type="component" value="Unassembled WGS sequence"/>
</dbReference>
<dbReference type="PRINTS" id="PR00081">
    <property type="entry name" value="GDHRDH"/>
</dbReference>
<dbReference type="EMBL" id="MU839004">
    <property type="protein sequence ID" value="KAK1768713.1"/>
    <property type="molecule type" value="Genomic_DNA"/>
</dbReference>
<evidence type="ECO:0000256" key="1">
    <source>
        <dbReference type="ARBA" id="ARBA00006484"/>
    </source>
</evidence>
<dbReference type="InterPro" id="IPR002347">
    <property type="entry name" value="SDR_fam"/>
</dbReference>
<dbReference type="PANTHER" id="PTHR44229:SF4">
    <property type="entry name" value="15-HYDROXYPROSTAGLANDIN DEHYDROGENASE [NAD(+)]"/>
    <property type="match status" value="1"/>
</dbReference>
<name>A0AAJ0C221_9PEZI</name>
<evidence type="ECO:0000256" key="2">
    <source>
        <dbReference type="ARBA" id="ARBA00023002"/>
    </source>
</evidence>
<dbReference type="RefSeq" id="XP_060284926.1">
    <property type="nucleotide sequence ID" value="XM_060423880.1"/>
</dbReference>
<comment type="similarity">
    <text evidence="1">Belongs to the short-chain dehydrogenases/reductases (SDR) family.</text>
</comment>
<organism evidence="3 4">
    <name type="scientific">Phialemonium atrogriseum</name>
    <dbReference type="NCBI Taxonomy" id="1093897"/>
    <lineage>
        <taxon>Eukaryota</taxon>
        <taxon>Fungi</taxon>
        <taxon>Dikarya</taxon>
        <taxon>Ascomycota</taxon>
        <taxon>Pezizomycotina</taxon>
        <taxon>Sordariomycetes</taxon>
        <taxon>Sordariomycetidae</taxon>
        <taxon>Cephalothecales</taxon>
        <taxon>Cephalothecaceae</taxon>
        <taxon>Phialemonium</taxon>
    </lineage>
</organism>
<protein>
    <submittedName>
        <fullName evidence="3">Short chain dehydrogenase</fullName>
    </submittedName>
</protein>
<dbReference type="Pfam" id="PF00106">
    <property type="entry name" value="adh_short"/>
    <property type="match status" value="1"/>
</dbReference>
<dbReference type="Gene3D" id="3.40.50.720">
    <property type="entry name" value="NAD(P)-binding Rossmann-like Domain"/>
    <property type="match status" value="1"/>
</dbReference>
<dbReference type="InterPro" id="IPR036291">
    <property type="entry name" value="NAD(P)-bd_dom_sf"/>
</dbReference>